<dbReference type="InterPro" id="IPR001360">
    <property type="entry name" value="Glyco_hydro_1"/>
</dbReference>
<dbReference type="Gene3D" id="3.20.20.80">
    <property type="entry name" value="Glycosidases"/>
    <property type="match status" value="1"/>
</dbReference>
<evidence type="ECO:0000256" key="2">
    <source>
        <dbReference type="PROSITE-ProRule" id="PRU10055"/>
    </source>
</evidence>
<dbReference type="GO" id="GO:0005975">
    <property type="term" value="P:carbohydrate metabolic process"/>
    <property type="evidence" value="ECO:0007669"/>
    <property type="project" value="InterPro"/>
</dbReference>
<keyword evidence="5" id="KW-0378">Hydrolase</keyword>
<evidence type="ECO:0000256" key="1">
    <source>
        <dbReference type="ARBA" id="ARBA00010838"/>
    </source>
</evidence>
<dbReference type="Pfam" id="PF00232">
    <property type="entry name" value="Glyco_hydro_1"/>
    <property type="match status" value="1"/>
</dbReference>
<comment type="similarity">
    <text evidence="1 3">Belongs to the glycosyl hydrolase 1 family.</text>
</comment>
<feature type="signal peptide" evidence="4">
    <location>
        <begin position="1"/>
        <end position="19"/>
    </location>
</feature>
<evidence type="ECO:0000256" key="3">
    <source>
        <dbReference type="RuleBase" id="RU003690"/>
    </source>
</evidence>
<organism evidence="5">
    <name type="scientific">Isatis tinctoria</name>
    <name type="common">Dyer's woad</name>
    <name type="synonym">Isatis indigotica</name>
    <dbReference type="NCBI Taxonomy" id="161756"/>
    <lineage>
        <taxon>Eukaryota</taxon>
        <taxon>Viridiplantae</taxon>
        <taxon>Streptophyta</taxon>
        <taxon>Embryophyta</taxon>
        <taxon>Tracheophyta</taxon>
        <taxon>Spermatophyta</taxon>
        <taxon>Magnoliopsida</taxon>
        <taxon>eudicotyledons</taxon>
        <taxon>Gunneridae</taxon>
        <taxon>Pentapetalae</taxon>
        <taxon>rosids</taxon>
        <taxon>malvids</taxon>
        <taxon>Brassicales</taxon>
        <taxon>Brassicaceae</taxon>
        <taxon>Isatideae</taxon>
        <taxon>Isatis</taxon>
    </lineage>
</organism>
<dbReference type="EC" id="3.2.1.147" evidence="5"/>
<dbReference type="PANTHER" id="PTHR10353:SF249">
    <property type="entry name" value="THIOGLUCOSIDASE"/>
    <property type="match status" value="1"/>
</dbReference>
<evidence type="ECO:0000313" key="5">
    <source>
        <dbReference type="EMBL" id="QWJ73436.1"/>
    </source>
</evidence>
<dbReference type="GO" id="GO:0008422">
    <property type="term" value="F:beta-glucosidase activity"/>
    <property type="evidence" value="ECO:0007669"/>
    <property type="project" value="TreeGrafter"/>
</dbReference>
<accession>A0A8F0D4Q1</accession>
<dbReference type="PROSITE" id="PS00572">
    <property type="entry name" value="GLYCOSYL_HYDROL_F1_1"/>
    <property type="match status" value="1"/>
</dbReference>
<keyword evidence="4" id="KW-0732">Signal</keyword>
<dbReference type="GO" id="GO:0019137">
    <property type="term" value="F:thioglucosidase activity"/>
    <property type="evidence" value="ECO:0007669"/>
    <property type="project" value="UniProtKB-EC"/>
</dbReference>
<feature type="chain" id="PRO_5034799138" evidence="4">
    <location>
        <begin position="20"/>
        <end position="542"/>
    </location>
</feature>
<dbReference type="InterPro" id="IPR017853">
    <property type="entry name" value="GH"/>
</dbReference>
<dbReference type="FunFam" id="3.20.20.80:FF:000041">
    <property type="entry name" value="Beta-glucosidase 7"/>
    <property type="match status" value="1"/>
</dbReference>
<feature type="active site" description="Nucleophile" evidence="2">
    <location>
        <position position="425"/>
    </location>
</feature>
<keyword evidence="5" id="KW-0326">Glycosidase</keyword>
<dbReference type="PANTHER" id="PTHR10353">
    <property type="entry name" value="GLYCOSYL HYDROLASE"/>
    <property type="match status" value="1"/>
</dbReference>
<protein>
    <submittedName>
        <fullName evidence="5">Beta-thioglucoside glucohydrolase 2-2</fullName>
        <ecNumber evidence="5">3.2.1.147</ecNumber>
    </submittedName>
</protein>
<reference evidence="5" key="1">
    <citation type="submission" date="2020-12" db="EMBL/GenBank/DDBJ databases">
        <title>An insight into accumulation patterns and metabolic pathway genes of glucosinolates in Isatis indigotica.</title>
        <authorList>
            <person name="Zhang T."/>
            <person name="Liu R."/>
            <person name="Gao T."/>
            <person name="Qin M."/>
            <person name="Hu X."/>
            <person name="Wang Y."/>
            <person name="Zheng J."/>
            <person name="Wang Z."/>
            <person name="Yang S."/>
            <person name="Li T."/>
        </authorList>
    </citation>
    <scope>NUCLEOTIDE SEQUENCE</scope>
</reference>
<evidence type="ECO:0000256" key="4">
    <source>
        <dbReference type="SAM" id="SignalP"/>
    </source>
</evidence>
<dbReference type="EMBL" id="MW413534">
    <property type="protein sequence ID" value="QWJ73436.1"/>
    <property type="molecule type" value="Genomic_DNA"/>
</dbReference>
<name>A0A8F0D4Q1_ISATI</name>
<sequence>MKHLVLVLVFLLAVATCKAEEEITCQDENEQLIPCRQVDRLNSSCFEEKFIFGVASSAYQACTTGRGVNVWDAFTHRYPNKGGPDHGNGDTTCDSYTNWEKDIDVMAELKANGYRFSIAWSRIIPGGKRSRGVNQEGIEYYRGLIKGLKKKGITPFVTLFHWDLPQTLQDEYEGFLNLDEIKKDFLDYADLCFHEFGKDVTHWMTINQLYTVPTRGYGIGSDAPGRCSNASSCYAGDSAREPYIVAHNQLIVHAAVVDLYRKNYSHQGGKIGPVMITRWYLPYNDTDPDCIAAANKSKKFFNGWFMEPLTTGDYPQIMKDTVRGRLPSFSKEESELVKGSYDFIGVNYYFAQYVQPDPNPPKELSVMTDPGCIYTYVNASGHKLGPVFVENKDPSKIMYYYPQGIYSILDLFKTNYSNPLIYITENGISTPGDETPEKARADTVRIDYLCSHLCFLSKVIKEQHVNVKGYFAWSLGDNYEFCKGFTVRFGLSYVDWQNITDRDLKDSGKWFKKFITPTTNNPAKKDYLRSSLSFGKKKLADA</sequence>
<proteinExistence type="inferred from homology"/>
<gene>
    <name evidence="5" type="primary">TGG2-2</name>
</gene>
<dbReference type="PRINTS" id="PR00131">
    <property type="entry name" value="GLHYDRLASE1"/>
</dbReference>
<dbReference type="SUPFAM" id="SSF51445">
    <property type="entry name" value="(Trans)glycosidases"/>
    <property type="match status" value="1"/>
</dbReference>
<dbReference type="AlphaFoldDB" id="A0A8F0D4Q1"/>
<dbReference type="InterPro" id="IPR018120">
    <property type="entry name" value="Glyco_hydro_1_AS"/>
</dbReference>